<keyword evidence="5 11" id="KW-0547">Nucleotide-binding</keyword>
<evidence type="ECO:0000259" key="14">
    <source>
        <dbReference type="Pfam" id="PF08264"/>
    </source>
</evidence>
<reference evidence="15" key="1">
    <citation type="submission" date="2020-05" db="EMBL/GenBank/DDBJ databases">
        <title>Phylogenomic resolution of chytrid fungi.</title>
        <authorList>
            <person name="Stajich J.E."/>
            <person name="Amses K."/>
            <person name="Simmons R."/>
            <person name="Seto K."/>
            <person name="Myers J."/>
            <person name="Bonds A."/>
            <person name="Quandt C.A."/>
            <person name="Barry K."/>
            <person name="Liu P."/>
            <person name="Grigoriev I."/>
            <person name="Longcore J.E."/>
            <person name="James T.Y."/>
        </authorList>
    </citation>
    <scope>NUCLEOTIDE SEQUENCE</scope>
    <source>
        <strain evidence="15">JEL0379</strain>
    </source>
</reference>
<gene>
    <name evidence="15" type="ORF">HDU87_005442</name>
</gene>
<dbReference type="PANTHER" id="PTHR43740:SF2">
    <property type="entry name" value="LEUCINE--TRNA LIGASE, MITOCHONDRIAL"/>
    <property type="match status" value="1"/>
</dbReference>
<dbReference type="InterPro" id="IPR009080">
    <property type="entry name" value="tRNAsynth_Ia_anticodon-bd"/>
</dbReference>
<dbReference type="AlphaFoldDB" id="A0AAD5TGX7"/>
<evidence type="ECO:0000256" key="12">
    <source>
        <dbReference type="SAM" id="MobiDB-lite"/>
    </source>
</evidence>
<feature type="region of interest" description="Disordered" evidence="12">
    <location>
        <begin position="18"/>
        <end position="45"/>
    </location>
</feature>
<dbReference type="GO" id="GO:0005739">
    <property type="term" value="C:mitochondrion"/>
    <property type="evidence" value="ECO:0007669"/>
    <property type="project" value="TreeGrafter"/>
</dbReference>
<evidence type="ECO:0000259" key="13">
    <source>
        <dbReference type="Pfam" id="PF00133"/>
    </source>
</evidence>
<dbReference type="SUPFAM" id="SSF52374">
    <property type="entry name" value="Nucleotidylyl transferase"/>
    <property type="match status" value="1"/>
</dbReference>
<feature type="region of interest" description="Disordered" evidence="12">
    <location>
        <begin position="387"/>
        <end position="410"/>
    </location>
</feature>
<evidence type="ECO:0000256" key="8">
    <source>
        <dbReference type="ARBA" id="ARBA00023146"/>
    </source>
</evidence>
<keyword evidence="16" id="KW-1185">Reference proteome</keyword>
<evidence type="ECO:0000256" key="9">
    <source>
        <dbReference type="ARBA" id="ARBA00030520"/>
    </source>
</evidence>
<comment type="similarity">
    <text evidence="2 11">Belongs to the class-I aminoacyl-tRNA synthetase family.</text>
</comment>
<feature type="domain" description="Aminoacyl-tRNA synthetase class Ia" evidence="13">
    <location>
        <begin position="55"/>
        <end position="266"/>
    </location>
</feature>
<feature type="domain" description="Methionyl/Valyl/Leucyl/Isoleucyl-tRNA synthetase anticodon-binding" evidence="14">
    <location>
        <begin position="712"/>
        <end position="847"/>
    </location>
</feature>
<comment type="subcellular location">
    <subcellularLocation>
        <location evidence="1">Cytoplasm</location>
    </subcellularLocation>
</comment>
<dbReference type="PANTHER" id="PTHR43740">
    <property type="entry name" value="LEUCYL-TRNA SYNTHETASE"/>
    <property type="match status" value="1"/>
</dbReference>
<dbReference type="EMBL" id="JADGJQ010000043">
    <property type="protein sequence ID" value="KAJ3176227.1"/>
    <property type="molecule type" value="Genomic_DNA"/>
</dbReference>
<keyword evidence="7 11" id="KW-0648">Protein biosynthesis</keyword>
<evidence type="ECO:0000256" key="7">
    <source>
        <dbReference type="ARBA" id="ARBA00022917"/>
    </source>
</evidence>
<name>A0AAD5TGX7_9FUNG</name>
<comment type="catalytic activity">
    <reaction evidence="10">
        <text>tRNA(Leu) + L-leucine + ATP = L-leucyl-tRNA(Leu) + AMP + diphosphate</text>
        <dbReference type="Rhea" id="RHEA:11688"/>
        <dbReference type="Rhea" id="RHEA-COMP:9613"/>
        <dbReference type="Rhea" id="RHEA-COMP:9622"/>
        <dbReference type="ChEBI" id="CHEBI:30616"/>
        <dbReference type="ChEBI" id="CHEBI:33019"/>
        <dbReference type="ChEBI" id="CHEBI:57427"/>
        <dbReference type="ChEBI" id="CHEBI:78442"/>
        <dbReference type="ChEBI" id="CHEBI:78494"/>
        <dbReference type="ChEBI" id="CHEBI:456215"/>
        <dbReference type="EC" id="6.1.1.4"/>
    </reaction>
</comment>
<dbReference type="PRINTS" id="PR00985">
    <property type="entry name" value="TRNASYNTHLEU"/>
</dbReference>
<evidence type="ECO:0000256" key="4">
    <source>
        <dbReference type="ARBA" id="ARBA00022598"/>
    </source>
</evidence>
<dbReference type="InterPro" id="IPR013155">
    <property type="entry name" value="M/V/L/I-tRNA-synth_anticd-bd"/>
</dbReference>
<feature type="domain" description="Aminoacyl-tRNA synthetase class Ia" evidence="13">
    <location>
        <begin position="626"/>
        <end position="665"/>
    </location>
</feature>
<dbReference type="PROSITE" id="PS00178">
    <property type="entry name" value="AA_TRNA_LIGASE_I"/>
    <property type="match status" value="1"/>
</dbReference>
<sequence length="902" mass="99238">MQPRPSLSIFCRHLRRRSPPPSRIACQVPSARRQPTAPGSRRNSSVAYDPLAVERKWLNTSFLATRPDATGKLNRKFYVLCMFPYPSGTLHMGHVRVYTIADVIARYNHMQGYNVMHPMGWDSFGLPAENAAIDHGVHPREWTTRNIAKMKAQMESMGTAFDWTREVATSDPAYYRWTQELFLELFKKGLVYQKEAVVNWDPVDNTVLANEQVDANGRAERSGALVEKRLLKQWFIRITAYAEELLQDLKQLDWPQNVKTLQRNWIGKTTGLETDVPVDGLTGSLASLSVFAPTAGVIKNATYIAVGVGHPLLSSTAVREPWLEKVSALSTKLWDPAMSKVADVEGLTARHPSTGRKLPIYLAGYAELPGVAYFGAPKCVARDRKFAEQQGISPEPTVSTTSGTDGRPAPVRFKTHYRLRDWLISRQRYWGTPIPIVHCKSCGAVPMAAAQLPSSFPSHVEITARGHHPLASASSEWCRTPCPKCGDADAKRDSDTMDTFVDSAWYWLRYCDARNSTAIADPKAAARMLPVDIYVGGVEHSIMHLLYARFFGKFLHKHGFVSLPPHGEPFTKLLTQGMVQGRTFRDPETERYLHPREVDYYLSSSSSSSSTAIVKATGAQALVSWEKMSKSKHNGVDPGEIIKKHGSDAMRLYVLYKAPPADELAWEGSAIVGMERFLARVWRIAQGVRMLLGTSSSSADVARHLGASAEEKELEVVLHTTVQEVTEALTTTYALNVAIASLIKLTHAIDQFRSAVPTAPSSEPKIVADAASALVRMLAPFAPCIAQEIWQQQQEQHVALPAGAAATTNVFACAWPTYDAAVVESAGVVCAVMVNGKTRGTITVPAAALHDEARLKALALDSDAGRKWLVDARGNARTVEKCFVAKLGKAGKGRVVSFVLSP</sequence>
<evidence type="ECO:0000313" key="16">
    <source>
        <dbReference type="Proteomes" id="UP001212152"/>
    </source>
</evidence>
<dbReference type="EC" id="6.1.1.4" evidence="3"/>
<dbReference type="Pfam" id="PF00133">
    <property type="entry name" value="tRNA-synt_1"/>
    <property type="match status" value="3"/>
</dbReference>
<protein>
    <recommendedName>
        <fullName evidence="3">leucine--tRNA ligase</fullName>
        <ecNumber evidence="3">6.1.1.4</ecNumber>
    </recommendedName>
    <alternativeName>
        <fullName evidence="9">Leucyl-tRNA synthetase</fullName>
    </alternativeName>
</protein>
<dbReference type="Proteomes" id="UP001212152">
    <property type="component" value="Unassembled WGS sequence"/>
</dbReference>
<dbReference type="CDD" id="cd00812">
    <property type="entry name" value="LeuRS_core"/>
    <property type="match status" value="1"/>
</dbReference>
<dbReference type="InterPro" id="IPR002302">
    <property type="entry name" value="Leu-tRNA-ligase"/>
</dbReference>
<evidence type="ECO:0000256" key="1">
    <source>
        <dbReference type="ARBA" id="ARBA00004496"/>
    </source>
</evidence>
<dbReference type="SUPFAM" id="SSF47323">
    <property type="entry name" value="Anticodon-binding domain of a subclass of class I aminoacyl-tRNA synthetases"/>
    <property type="match status" value="1"/>
</dbReference>
<proteinExistence type="inferred from homology"/>
<evidence type="ECO:0000256" key="6">
    <source>
        <dbReference type="ARBA" id="ARBA00022840"/>
    </source>
</evidence>
<dbReference type="Gene3D" id="1.10.730.10">
    <property type="entry name" value="Isoleucyl-tRNA Synthetase, Domain 1"/>
    <property type="match status" value="2"/>
</dbReference>
<feature type="compositionally biased region" description="Polar residues" evidence="12">
    <location>
        <begin position="390"/>
        <end position="404"/>
    </location>
</feature>
<evidence type="ECO:0000256" key="10">
    <source>
        <dbReference type="ARBA" id="ARBA00047469"/>
    </source>
</evidence>
<evidence type="ECO:0000256" key="2">
    <source>
        <dbReference type="ARBA" id="ARBA00005594"/>
    </source>
</evidence>
<dbReference type="InterPro" id="IPR002300">
    <property type="entry name" value="aa-tRNA-synth_Ia"/>
</dbReference>
<keyword evidence="8 11" id="KW-0030">Aminoacyl-tRNA synthetase</keyword>
<evidence type="ECO:0000256" key="5">
    <source>
        <dbReference type="ARBA" id="ARBA00022741"/>
    </source>
</evidence>
<dbReference type="GO" id="GO:0032543">
    <property type="term" value="P:mitochondrial translation"/>
    <property type="evidence" value="ECO:0007669"/>
    <property type="project" value="TreeGrafter"/>
</dbReference>
<dbReference type="GO" id="GO:0004823">
    <property type="term" value="F:leucine-tRNA ligase activity"/>
    <property type="evidence" value="ECO:0007669"/>
    <property type="project" value="UniProtKB-EC"/>
</dbReference>
<feature type="domain" description="Aminoacyl-tRNA synthetase class Ia" evidence="13">
    <location>
        <begin position="419"/>
        <end position="580"/>
    </location>
</feature>
<keyword evidence="4 11" id="KW-0436">Ligase</keyword>
<organism evidence="15 16">
    <name type="scientific">Geranomyces variabilis</name>
    <dbReference type="NCBI Taxonomy" id="109894"/>
    <lineage>
        <taxon>Eukaryota</taxon>
        <taxon>Fungi</taxon>
        <taxon>Fungi incertae sedis</taxon>
        <taxon>Chytridiomycota</taxon>
        <taxon>Chytridiomycota incertae sedis</taxon>
        <taxon>Chytridiomycetes</taxon>
        <taxon>Spizellomycetales</taxon>
        <taxon>Powellomycetaceae</taxon>
        <taxon>Geranomyces</taxon>
    </lineage>
</organism>
<dbReference type="Gene3D" id="3.40.50.620">
    <property type="entry name" value="HUPs"/>
    <property type="match status" value="2"/>
</dbReference>
<evidence type="ECO:0000313" key="15">
    <source>
        <dbReference type="EMBL" id="KAJ3176227.1"/>
    </source>
</evidence>
<comment type="caution">
    <text evidence="15">The sequence shown here is derived from an EMBL/GenBank/DDBJ whole genome shotgun (WGS) entry which is preliminary data.</text>
</comment>
<dbReference type="InterPro" id="IPR014729">
    <property type="entry name" value="Rossmann-like_a/b/a_fold"/>
</dbReference>
<dbReference type="FunFam" id="1.10.730.10:FF:000002">
    <property type="entry name" value="Leucine--tRNA ligase"/>
    <property type="match status" value="1"/>
</dbReference>
<evidence type="ECO:0000256" key="11">
    <source>
        <dbReference type="RuleBase" id="RU363035"/>
    </source>
</evidence>
<dbReference type="Gene3D" id="3.10.20.590">
    <property type="match status" value="1"/>
</dbReference>
<dbReference type="InterPro" id="IPR001412">
    <property type="entry name" value="aa-tRNA-synth_I_CS"/>
</dbReference>
<dbReference type="Gene3D" id="2.20.28.290">
    <property type="match status" value="1"/>
</dbReference>
<dbReference type="GO" id="GO:0005524">
    <property type="term" value="F:ATP binding"/>
    <property type="evidence" value="ECO:0007669"/>
    <property type="project" value="UniProtKB-KW"/>
</dbReference>
<dbReference type="Pfam" id="PF08264">
    <property type="entry name" value="Anticodon_1"/>
    <property type="match status" value="1"/>
</dbReference>
<dbReference type="GO" id="GO:0006429">
    <property type="term" value="P:leucyl-tRNA aminoacylation"/>
    <property type="evidence" value="ECO:0007669"/>
    <property type="project" value="InterPro"/>
</dbReference>
<keyword evidence="6 11" id="KW-0067">ATP-binding</keyword>
<accession>A0AAD5TGX7</accession>
<evidence type="ECO:0000256" key="3">
    <source>
        <dbReference type="ARBA" id="ARBA00013164"/>
    </source>
</evidence>